<keyword evidence="2" id="KW-1185">Reference proteome</keyword>
<evidence type="ECO:0000313" key="1">
    <source>
        <dbReference type="EMBL" id="CUA94069.1"/>
    </source>
</evidence>
<protein>
    <submittedName>
        <fullName evidence="1">Uncharacterized protein</fullName>
    </submittedName>
</protein>
<accession>A0A0K6HT45</accession>
<sequence length="51" mass="5481">MATPITRDDRRAVSCSGLRPSQLTASKTYTTPGDITARFQIAKVEALQEAG</sequence>
<dbReference type="Proteomes" id="UP000183649">
    <property type="component" value="Unassembled WGS sequence"/>
</dbReference>
<dbReference type="RefSeq" id="WP_211263338.1">
    <property type="nucleotide sequence ID" value="NZ_CYHF01000001.1"/>
</dbReference>
<dbReference type="AlphaFoldDB" id="A0A0K6HT45"/>
<gene>
    <name evidence="1" type="ORF">Ga0061069_101527</name>
</gene>
<organism evidence="1 2">
    <name type="scientific">Thiomonas bhubaneswarensis</name>
    <dbReference type="NCBI Taxonomy" id="339866"/>
    <lineage>
        <taxon>Bacteria</taxon>
        <taxon>Pseudomonadati</taxon>
        <taxon>Pseudomonadota</taxon>
        <taxon>Betaproteobacteria</taxon>
        <taxon>Burkholderiales</taxon>
        <taxon>Thiomonas</taxon>
    </lineage>
</organism>
<evidence type="ECO:0000313" key="2">
    <source>
        <dbReference type="Proteomes" id="UP000183649"/>
    </source>
</evidence>
<name>A0A0K6HT45_9BURK</name>
<reference evidence="2" key="1">
    <citation type="submission" date="2015-08" db="EMBL/GenBank/DDBJ databases">
        <authorList>
            <person name="Varghese N."/>
        </authorList>
    </citation>
    <scope>NUCLEOTIDE SEQUENCE [LARGE SCALE GENOMIC DNA]</scope>
    <source>
        <strain evidence="2">DSM 18181</strain>
    </source>
</reference>
<proteinExistence type="predicted"/>
<dbReference type="EMBL" id="CYHF01000001">
    <property type="protein sequence ID" value="CUA94069.1"/>
    <property type="molecule type" value="Genomic_DNA"/>
</dbReference>